<evidence type="ECO:0008006" key="3">
    <source>
        <dbReference type="Google" id="ProtNLM"/>
    </source>
</evidence>
<dbReference type="Gene3D" id="3.80.10.10">
    <property type="entry name" value="Ribonuclease Inhibitor"/>
    <property type="match status" value="1"/>
</dbReference>
<keyword evidence="2" id="KW-1185">Reference proteome</keyword>
<evidence type="ECO:0000313" key="1">
    <source>
        <dbReference type="EMBL" id="KAK7049440.1"/>
    </source>
</evidence>
<dbReference type="EMBL" id="JAYKXP010000017">
    <property type="protein sequence ID" value="KAK7049440.1"/>
    <property type="molecule type" value="Genomic_DNA"/>
</dbReference>
<organism evidence="1 2">
    <name type="scientific">Paramarasmius palmivorus</name>
    <dbReference type="NCBI Taxonomy" id="297713"/>
    <lineage>
        <taxon>Eukaryota</taxon>
        <taxon>Fungi</taxon>
        <taxon>Dikarya</taxon>
        <taxon>Basidiomycota</taxon>
        <taxon>Agaricomycotina</taxon>
        <taxon>Agaricomycetes</taxon>
        <taxon>Agaricomycetidae</taxon>
        <taxon>Agaricales</taxon>
        <taxon>Marasmiineae</taxon>
        <taxon>Marasmiaceae</taxon>
        <taxon>Paramarasmius</taxon>
    </lineage>
</organism>
<evidence type="ECO:0000313" key="2">
    <source>
        <dbReference type="Proteomes" id="UP001383192"/>
    </source>
</evidence>
<dbReference type="Proteomes" id="UP001383192">
    <property type="component" value="Unassembled WGS sequence"/>
</dbReference>
<accession>A0AAW0DAH8</accession>
<gene>
    <name evidence="1" type="ORF">VNI00_006046</name>
</gene>
<dbReference type="InterPro" id="IPR032675">
    <property type="entry name" value="LRR_dom_sf"/>
</dbReference>
<sequence>MTTVVRKELPLELLREIVTLVATNHGAHIFHKTLLKLCLVSKTFYNIAISFLYNEIINPKRIMIQIIPRLPNLRELSLFQAYDAAAEQVEVLGRYLLNDLCPVLSRVRSWVFRLPSKEFQHLLPGFLARHQDTLESLLVLGTVGPVDFPRTSFKGYCFPKLKRLELCCSSAYSLFHGFFPNLKEITWDFAHEVLEHEDAIHLASLVIDWVVKGQKDAKSLKSLSLIMKIDTVHFIDEISSAFPLLDSLSVDCDPPPLIGTLQMEACYRVGNLLARMPELRSFLWGDTNYQHALALYETARLIQHYGEKCPTLTECYIGASGCWTRVTGSAWVPDQPADLYKLFRDKTYPALDVLLCHLENLSSGSPAILRCIKRYRGAEAYDSDVTADLMVVIAHLGACDHVCGHDYRRMKQGSAYEERIQSILTR</sequence>
<comment type="caution">
    <text evidence="1">The sequence shown here is derived from an EMBL/GenBank/DDBJ whole genome shotgun (WGS) entry which is preliminary data.</text>
</comment>
<name>A0AAW0DAH8_9AGAR</name>
<protein>
    <recommendedName>
        <fullName evidence="3">F-box domain-containing protein</fullName>
    </recommendedName>
</protein>
<reference evidence="1 2" key="1">
    <citation type="submission" date="2024-01" db="EMBL/GenBank/DDBJ databases">
        <title>A draft genome for a cacao thread blight-causing isolate of Paramarasmius palmivorus.</title>
        <authorList>
            <person name="Baruah I.K."/>
            <person name="Bukari Y."/>
            <person name="Amoako-Attah I."/>
            <person name="Meinhardt L.W."/>
            <person name="Bailey B.A."/>
            <person name="Cohen S.P."/>
        </authorList>
    </citation>
    <scope>NUCLEOTIDE SEQUENCE [LARGE SCALE GENOMIC DNA]</scope>
    <source>
        <strain evidence="1 2">GH-12</strain>
    </source>
</reference>
<dbReference type="AlphaFoldDB" id="A0AAW0DAH8"/>
<proteinExistence type="predicted"/>